<dbReference type="PANTHER" id="PTHR43649">
    <property type="entry name" value="ARABINOSE-BINDING PROTEIN-RELATED"/>
    <property type="match status" value="1"/>
</dbReference>
<dbReference type="EMBL" id="CP031165">
    <property type="protein sequence ID" value="AXV06623.1"/>
    <property type="molecule type" value="Genomic_DNA"/>
</dbReference>
<keyword evidence="8" id="KW-1185">Reference proteome</keyword>
<evidence type="ECO:0000313" key="8">
    <source>
        <dbReference type="Proteomes" id="UP000264006"/>
    </source>
</evidence>
<evidence type="ECO:0000256" key="1">
    <source>
        <dbReference type="ARBA" id="ARBA00004196"/>
    </source>
</evidence>
<dbReference type="RefSeq" id="WP_114591235.1">
    <property type="nucleotide sequence ID" value="NZ_CP031165.1"/>
</dbReference>
<organism evidence="7 8">
    <name type="scientific">Euzebya pacifica</name>
    <dbReference type="NCBI Taxonomy" id="1608957"/>
    <lineage>
        <taxon>Bacteria</taxon>
        <taxon>Bacillati</taxon>
        <taxon>Actinomycetota</taxon>
        <taxon>Nitriliruptoria</taxon>
        <taxon>Euzebyales</taxon>
    </lineage>
</organism>
<dbReference type="PROSITE" id="PS51257">
    <property type="entry name" value="PROKAR_LIPOPROTEIN"/>
    <property type="match status" value="1"/>
</dbReference>
<keyword evidence="4 6" id="KW-0732">Signal</keyword>
<feature type="compositionally biased region" description="Acidic residues" evidence="5">
    <location>
        <begin position="22"/>
        <end position="71"/>
    </location>
</feature>
<sequence>MKRSLLALLVMAMLMAACSADDTTDDATEEAAEATDDAAEPTDDEPSAETEEAEETEETAEDTEDATEEAAEATEIQMWVAFTDYRLDWARDVATAFTEAHPEIAIDIQGYDDYESLFQATQLAAEQGDAPAIVQYFEVATQEARDAQTANGPLFANLEELIDGRDEILGEPVVLDDVVAPARDYYTLDGQFTSMPWNTSSAIMFSNTTMLAEAGITEPPATWADVDAACEAVAALPEAPTGCITWPNHGWFFEQSLGQQGAVIANGDNGRSERASEVELDSQAAVDFVSWWADMEDAGHYVYTGTQRDWSGTYNAFIAGEVPLLVYSSSDTTILTEDGTAAGFDVVASPMPHNGEVDYAGNLIGGATLWLTNGLETAEQDAALAFLQFFSNPENAADWHKVTGYIPITESAISLLEDEGWFEENPNSRVAGEQLAAADGSVASQGAILGSFVAIRDVVTGAIEDILVNDVDPAERMAAADAEAQTLLDDYTALYAAQ</sequence>
<dbReference type="Proteomes" id="UP000264006">
    <property type="component" value="Chromosome"/>
</dbReference>
<evidence type="ECO:0000313" key="7">
    <source>
        <dbReference type="EMBL" id="AXV06623.1"/>
    </source>
</evidence>
<proteinExistence type="inferred from homology"/>
<name>A0A346XWM6_9ACTN</name>
<accession>A0A346XWM6</accession>
<dbReference type="SUPFAM" id="SSF53850">
    <property type="entry name" value="Periplasmic binding protein-like II"/>
    <property type="match status" value="1"/>
</dbReference>
<keyword evidence="3" id="KW-0813">Transport</keyword>
<feature type="signal peptide" evidence="6">
    <location>
        <begin position="1"/>
        <end position="20"/>
    </location>
</feature>
<feature type="chain" id="PRO_5038376423" evidence="6">
    <location>
        <begin position="21"/>
        <end position="498"/>
    </location>
</feature>
<dbReference type="KEGG" id="euz:DVS28_a1938"/>
<dbReference type="AlphaFoldDB" id="A0A346XWM6"/>
<comment type="subcellular location">
    <subcellularLocation>
        <location evidence="1">Cell envelope</location>
    </subcellularLocation>
</comment>
<dbReference type="Pfam" id="PF13416">
    <property type="entry name" value="SBP_bac_8"/>
    <property type="match status" value="1"/>
</dbReference>
<evidence type="ECO:0000256" key="4">
    <source>
        <dbReference type="ARBA" id="ARBA00022729"/>
    </source>
</evidence>
<reference evidence="7 8" key="1">
    <citation type="submission" date="2018-09" db="EMBL/GenBank/DDBJ databases">
        <title>Complete genome sequence of Euzebya sp. DY32-46 isolated from seawater of Pacific Ocean.</title>
        <authorList>
            <person name="Xu L."/>
            <person name="Wu Y.-H."/>
            <person name="Xu X.-W."/>
        </authorList>
    </citation>
    <scope>NUCLEOTIDE SEQUENCE [LARGE SCALE GENOMIC DNA]</scope>
    <source>
        <strain evidence="7 8">DY32-46</strain>
    </source>
</reference>
<dbReference type="InterPro" id="IPR050490">
    <property type="entry name" value="Bact_solute-bd_prot1"/>
</dbReference>
<dbReference type="PANTHER" id="PTHR43649:SF31">
    <property type="entry name" value="SN-GLYCEROL-3-PHOSPHATE-BINDING PERIPLASMIC PROTEIN UGPB"/>
    <property type="match status" value="1"/>
</dbReference>
<feature type="region of interest" description="Disordered" evidence="5">
    <location>
        <begin position="21"/>
        <end position="71"/>
    </location>
</feature>
<evidence type="ECO:0000256" key="2">
    <source>
        <dbReference type="ARBA" id="ARBA00008520"/>
    </source>
</evidence>
<comment type="similarity">
    <text evidence="2">Belongs to the bacterial solute-binding protein 1 family.</text>
</comment>
<protein>
    <submittedName>
        <fullName evidence="7">Glycerol-3-phosphate ABC transporter</fullName>
    </submittedName>
</protein>
<dbReference type="GO" id="GO:0030313">
    <property type="term" value="C:cell envelope"/>
    <property type="evidence" value="ECO:0007669"/>
    <property type="project" value="UniProtKB-SubCell"/>
</dbReference>
<evidence type="ECO:0000256" key="5">
    <source>
        <dbReference type="SAM" id="MobiDB-lite"/>
    </source>
</evidence>
<dbReference type="Gene3D" id="3.40.190.10">
    <property type="entry name" value="Periplasmic binding protein-like II"/>
    <property type="match status" value="2"/>
</dbReference>
<dbReference type="OrthoDB" id="9780991at2"/>
<dbReference type="InterPro" id="IPR006059">
    <property type="entry name" value="SBP"/>
</dbReference>
<evidence type="ECO:0000256" key="3">
    <source>
        <dbReference type="ARBA" id="ARBA00022448"/>
    </source>
</evidence>
<evidence type="ECO:0000256" key="6">
    <source>
        <dbReference type="SAM" id="SignalP"/>
    </source>
</evidence>
<gene>
    <name evidence="7" type="ORF">DVS28_a1938</name>
</gene>